<dbReference type="Proteomes" id="UP000053732">
    <property type="component" value="Unassembled WGS sequence"/>
</dbReference>
<dbReference type="EMBL" id="HG793136">
    <property type="protein sequence ID" value="CRL19678.1"/>
    <property type="molecule type" value="Genomic_DNA"/>
</dbReference>
<evidence type="ECO:0000313" key="2">
    <source>
        <dbReference type="Proteomes" id="UP000053732"/>
    </source>
</evidence>
<evidence type="ECO:0000313" key="1">
    <source>
        <dbReference type="EMBL" id="CRL19678.1"/>
    </source>
</evidence>
<protein>
    <submittedName>
        <fullName evidence="1">Str. FM013</fullName>
    </submittedName>
</protein>
<gene>
    <name evidence="1" type="ORF">PCAMFM013_S003g000469</name>
</gene>
<keyword evidence="2" id="KW-1185">Reference proteome</keyword>
<sequence length="76" mass="8289">MPDWQQDPPYLHDEAWKALGGKHCQGDQVISTVAAELAIPLANTVFFILSTPTLGPVISPMFDAKTNNAKGRTRLP</sequence>
<reference evidence="1 2" key="1">
    <citation type="journal article" date="2014" name="Nat. Commun.">
        <title>Multiple recent horizontal transfers of a large genomic region in cheese making fungi.</title>
        <authorList>
            <person name="Cheeseman K."/>
            <person name="Ropars J."/>
            <person name="Renault P."/>
            <person name="Dupont J."/>
            <person name="Gouzy J."/>
            <person name="Branca A."/>
            <person name="Abraham A.L."/>
            <person name="Ceppi M."/>
            <person name="Conseiller E."/>
            <person name="Debuchy R."/>
            <person name="Malagnac F."/>
            <person name="Goarin A."/>
            <person name="Silar P."/>
            <person name="Lacoste S."/>
            <person name="Sallet E."/>
            <person name="Bensimon A."/>
            <person name="Giraud T."/>
            <person name="Brygoo Y."/>
        </authorList>
    </citation>
    <scope>NUCLEOTIDE SEQUENCE [LARGE SCALE GENOMIC DNA]</scope>
    <source>
        <strain evidence="2">FM 013</strain>
    </source>
</reference>
<accession>A0A0G4P055</accession>
<organism evidence="1 2">
    <name type="scientific">Penicillium camemberti (strain FM 013)</name>
    <dbReference type="NCBI Taxonomy" id="1429867"/>
    <lineage>
        <taxon>Eukaryota</taxon>
        <taxon>Fungi</taxon>
        <taxon>Dikarya</taxon>
        <taxon>Ascomycota</taxon>
        <taxon>Pezizomycotina</taxon>
        <taxon>Eurotiomycetes</taxon>
        <taxon>Eurotiomycetidae</taxon>
        <taxon>Eurotiales</taxon>
        <taxon>Aspergillaceae</taxon>
        <taxon>Penicillium</taxon>
    </lineage>
</organism>
<dbReference type="AlphaFoldDB" id="A0A0G4P055"/>
<name>A0A0G4P055_PENC3</name>
<proteinExistence type="predicted"/>